<reference evidence="1 2" key="1">
    <citation type="journal article" date="2023" name="ACS Omega">
        <title>Identification of the Neoaspergillic Acid Biosynthesis Gene Cluster by Establishing an In Vitro CRISPR-Ribonucleoprotein Genetic System in Aspergillus melleus.</title>
        <authorList>
            <person name="Yuan B."/>
            <person name="Grau M.F."/>
            <person name="Murata R.M."/>
            <person name="Torok T."/>
            <person name="Venkateswaran K."/>
            <person name="Stajich J.E."/>
            <person name="Wang C.C.C."/>
        </authorList>
    </citation>
    <scope>NUCLEOTIDE SEQUENCE [LARGE SCALE GENOMIC DNA]</scope>
    <source>
        <strain evidence="1 2">IMV 1140</strain>
    </source>
</reference>
<dbReference type="EMBL" id="JAOPJF010000112">
    <property type="protein sequence ID" value="KAK1139270.1"/>
    <property type="molecule type" value="Genomic_DNA"/>
</dbReference>
<proteinExistence type="predicted"/>
<evidence type="ECO:0000313" key="1">
    <source>
        <dbReference type="EMBL" id="KAK1139270.1"/>
    </source>
</evidence>
<accession>A0ACC3APF3</accession>
<dbReference type="EC" id="1.1.1.3" evidence="1"/>
<sequence>MIDRALYHPDHSAIDIDTSVTTLETTGTAPPSIPEIIEYLANAPHRVILVDNTSATSLAEAYPALLRRGFSIITPNMKAFSGSYQLWEDIFSSVQAGNAVVFHESSVGAGMPIISTAKELVATADQITRIEGIFSGTMSYLFNMFASALGSSGSGESWSSIVKKAKELGYTEPDPRDDLNGLDVARKLTILGRLVGLRVESPTAFPVQSLIPKELEGTADGQTFLQQLDQFDDRMKSYKVAAEKEGKVVRFVGSIDVESKTLKVGLESFDTMHPMATLKGNDNIISFYTKRYGALPLTIRGAGAGADVTAVGVTGDLLKAIAQLR</sequence>
<keyword evidence="1" id="KW-0560">Oxidoreductase</keyword>
<name>A0ACC3APF3_9EURO</name>
<comment type="caution">
    <text evidence="1">The sequence shown here is derived from an EMBL/GenBank/DDBJ whole genome shotgun (WGS) entry which is preliminary data.</text>
</comment>
<protein>
    <submittedName>
        <fullName evidence="1">Homoserine dehydrogenase</fullName>
        <ecNumber evidence="1">1.1.1.3</ecNumber>
    </submittedName>
</protein>
<evidence type="ECO:0000313" key="2">
    <source>
        <dbReference type="Proteomes" id="UP001177260"/>
    </source>
</evidence>
<organism evidence="1 2">
    <name type="scientific">Aspergillus melleus</name>
    <dbReference type="NCBI Taxonomy" id="138277"/>
    <lineage>
        <taxon>Eukaryota</taxon>
        <taxon>Fungi</taxon>
        <taxon>Dikarya</taxon>
        <taxon>Ascomycota</taxon>
        <taxon>Pezizomycotina</taxon>
        <taxon>Eurotiomycetes</taxon>
        <taxon>Eurotiomycetidae</taxon>
        <taxon>Eurotiales</taxon>
        <taxon>Aspergillaceae</taxon>
        <taxon>Aspergillus</taxon>
        <taxon>Aspergillus subgen. Circumdati</taxon>
    </lineage>
</organism>
<dbReference type="Proteomes" id="UP001177260">
    <property type="component" value="Unassembled WGS sequence"/>
</dbReference>
<keyword evidence="2" id="KW-1185">Reference proteome</keyword>
<gene>
    <name evidence="1" type="primary">HOM6_1</name>
    <name evidence="1" type="ORF">N8T08_001116</name>
</gene>